<dbReference type="EMBL" id="JANAWD010000007">
    <property type="protein sequence ID" value="KAJ3491787.1"/>
    <property type="molecule type" value="Genomic_DNA"/>
</dbReference>
<sequence length="435" mass="49015">MPLDFDTQAIVMSHLAEKRDVLAYMRTNHAHYDVGSFRLLQFRIVVNQYRVADFCDFMLSGSIPRLPGLRRITFGGHWKRLKDPTRAHIVDRLVSVLEGAYLLRELHISRFDEFLAIHPKVGSAIASLDHLDNLSICNVAQAHLNHLPSSLVTLDLSFLPNTSRVSTAEDDGANPVIAISTLTPNLEHLTLHHASLDSMASRFPQVRSLTLVEGFSLNTAWIIDTFPRLERLSLKAANSTGVYEAQEHRQVNRTAGRAVETTTLKYLSAKLVDIYSLGFKCGIEELVVTKFSGDQLDMLSEVLNDALPRTLEISISAEAYPSVDFLSLIPSSTRTWLKDLRLNVQFPLTIAVEVQTLKICEMLRTLSSIVSIRLCLYTTNPSRYYNDIGTPDEQLRELKHELLASTLIVAAPSLQDNKVWKKRKEEKRKKKIGEV</sequence>
<dbReference type="Proteomes" id="UP001212997">
    <property type="component" value="Unassembled WGS sequence"/>
</dbReference>
<dbReference type="AlphaFoldDB" id="A0AAD5VCC3"/>
<keyword evidence="2" id="KW-1185">Reference proteome</keyword>
<name>A0AAD5VCC3_9APHY</name>
<dbReference type="Gene3D" id="3.80.10.10">
    <property type="entry name" value="Ribonuclease Inhibitor"/>
    <property type="match status" value="1"/>
</dbReference>
<protein>
    <recommendedName>
        <fullName evidence="3">F-box domain-containing protein</fullName>
    </recommendedName>
</protein>
<accession>A0AAD5VCC3</accession>
<dbReference type="SUPFAM" id="SSF52047">
    <property type="entry name" value="RNI-like"/>
    <property type="match status" value="1"/>
</dbReference>
<evidence type="ECO:0000313" key="1">
    <source>
        <dbReference type="EMBL" id="KAJ3491787.1"/>
    </source>
</evidence>
<reference evidence="1" key="1">
    <citation type="submission" date="2022-07" db="EMBL/GenBank/DDBJ databases">
        <title>Genome Sequence of Physisporinus lineatus.</title>
        <authorList>
            <person name="Buettner E."/>
        </authorList>
    </citation>
    <scope>NUCLEOTIDE SEQUENCE</scope>
    <source>
        <strain evidence="1">VT162</strain>
    </source>
</reference>
<proteinExistence type="predicted"/>
<evidence type="ECO:0000313" key="2">
    <source>
        <dbReference type="Proteomes" id="UP001212997"/>
    </source>
</evidence>
<gene>
    <name evidence="1" type="ORF">NLI96_g463</name>
</gene>
<dbReference type="InterPro" id="IPR032675">
    <property type="entry name" value="LRR_dom_sf"/>
</dbReference>
<evidence type="ECO:0008006" key="3">
    <source>
        <dbReference type="Google" id="ProtNLM"/>
    </source>
</evidence>
<comment type="caution">
    <text evidence="1">The sequence shown here is derived from an EMBL/GenBank/DDBJ whole genome shotgun (WGS) entry which is preliminary data.</text>
</comment>
<organism evidence="1 2">
    <name type="scientific">Meripilus lineatus</name>
    <dbReference type="NCBI Taxonomy" id="2056292"/>
    <lineage>
        <taxon>Eukaryota</taxon>
        <taxon>Fungi</taxon>
        <taxon>Dikarya</taxon>
        <taxon>Basidiomycota</taxon>
        <taxon>Agaricomycotina</taxon>
        <taxon>Agaricomycetes</taxon>
        <taxon>Polyporales</taxon>
        <taxon>Meripilaceae</taxon>
        <taxon>Meripilus</taxon>
    </lineage>
</organism>